<comment type="caution">
    <text evidence="1">The sequence shown here is derived from an EMBL/GenBank/DDBJ whole genome shotgun (WGS) entry which is preliminary data.</text>
</comment>
<name>A0ABC8RSY6_9AQUA</name>
<dbReference type="AlphaFoldDB" id="A0ABC8RSY6"/>
<sequence length="89" mass="9835">MAPMATEKIECHCKHDDGKATKEEDVLDVHAVSQMCRDHGRGISAFERMDDRKPTIDCDKVDADDGSGDVPDICPAISQQAYHFKCIKG</sequence>
<evidence type="ECO:0000313" key="2">
    <source>
        <dbReference type="Proteomes" id="UP001642360"/>
    </source>
</evidence>
<accession>A0ABC8RSY6</accession>
<dbReference type="EMBL" id="CAUOFW020001458">
    <property type="protein sequence ID" value="CAK9145122.1"/>
    <property type="molecule type" value="Genomic_DNA"/>
</dbReference>
<reference evidence="1 2" key="1">
    <citation type="submission" date="2024-02" db="EMBL/GenBank/DDBJ databases">
        <authorList>
            <person name="Vignale AGUSTIN F."/>
            <person name="Sosa J E."/>
            <person name="Modenutti C."/>
        </authorList>
    </citation>
    <scope>NUCLEOTIDE SEQUENCE [LARGE SCALE GENOMIC DNA]</scope>
</reference>
<dbReference type="Proteomes" id="UP001642360">
    <property type="component" value="Unassembled WGS sequence"/>
</dbReference>
<protein>
    <submittedName>
        <fullName evidence="1">Uncharacterized protein</fullName>
    </submittedName>
</protein>
<keyword evidence="2" id="KW-1185">Reference proteome</keyword>
<gene>
    <name evidence="1" type="ORF">ILEXP_LOCUS12915</name>
</gene>
<evidence type="ECO:0000313" key="1">
    <source>
        <dbReference type="EMBL" id="CAK9145122.1"/>
    </source>
</evidence>
<proteinExistence type="predicted"/>
<organism evidence="1 2">
    <name type="scientific">Ilex paraguariensis</name>
    <name type="common">yerba mate</name>
    <dbReference type="NCBI Taxonomy" id="185542"/>
    <lineage>
        <taxon>Eukaryota</taxon>
        <taxon>Viridiplantae</taxon>
        <taxon>Streptophyta</taxon>
        <taxon>Embryophyta</taxon>
        <taxon>Tracheophyta</taxon>
        <taxon>Spermatophyta</taxon>
        <taxon>Magnoliopsida</taxon>
        <taxon>eudicotyledons</taxon>
        <taxon>Gunneridae</taxon>
        <taxon>Pentapetalae</taxon>
        <taxon>asterids</taxon>
        <taxon>campanulids</taxon>
        <taxon>Aquifoliales</taxon>
        <taxon>Aquifoliaceae</taxon>
        <taxon>Ilex</taxon>
    </lineage>
</organism>